<dbReference type="Pfam" id="PF12682">
    <property type="entry name" value="Flavodoxin_4"/>
    <property type="match status" value="1"/>
</dbReference>
<dbReference type="InterPro" id="IPR029039">
    <property type="entry name" value="Flavoprotein-like_sf"/>
</dbReference>
<dbReference type="InterPro" id="IPR008254">
    <property type="entry name" value="Flavodoxin/NO_synth"/>
</dbReference>
<reference evidence="2 3" key="1">
    <citation type="journal article" date="2019" name="Nat. Med.">
        <title>A library of human gut bacterial isolates paired with longitudinal multiomics data enables mechanistic microbiome research.</title>
        <authorList>
            <person name="Poyet M."/>
            <person name="Groussin M."/>
            <person name="Gibbons S.M."/>
            <person name="Avila-Pacheco J."/>
            <person name="Jiang X."/>
            <person name="Kearney S.M."/>
            <person name="Perrotta A.R."/>
            <person name="Berdy B."/>
            <person name="Zhao S."/>
            <person name="Lieberman T.D."/>
            <person name="Swanson P.K."/>
            <person name="Smith M."/>
            <person name="Roesemann S."/>
            <person name="Alexander J.E."/>
            <person name="Rich S.A."/>
            <person name="Livny J."/>
            <person name="Vlamakis H."/>
            <person name="Clish C."/>
            <person name="Bullock K."/>
            <person name="Deik A."/>
            <person name="Scott J."/>
            <person name="Pierce K.A."/>
            <person name="Xavier R.J."/>
            <person name="Alm E.J."/>
        </authorList>
    </citation>
    <scope>NUCLEOTIDE SEQUENCE [LARGE SCALE GENOMIC DNA]</scope>
    <source>
        <strain evidence="2 3">BIOML-A3</strain>
    </source>
</reference>
<dbReference type="Gene3D" id="3.40.50.360">
    <property type="match status" value="1"/>
</dbReference>
<feature type="domain" description="Flavodoxin-like" evidence="1">
    <location>
        <begin position="4"/>
        <end position="165"/>
    </location>
</feature>
<evidence type="ECO:0000313" key="3">
    <source>
        <dbReference type="Proteomes" id="UP000487989"/>
    </source>
</evidence>
<dbReference type="PROSITE" id="PS50902">
    <property type="entry name" value="FLAVODOXIN_LIKE"/>
    <property type="match status" value="1"/>
</dbReference>
<dbReference type="GO" id="GO:0010181">
    <property type="term" value="F:FMN binding"/>
    <property type="evidence" value="ECO:0007669"/>
    <property type="project" value="InterPro"/>
</dbReference>
<dbReference type="SUPFAM" id="SSF52218">
    <property type="entry name" value="Flavoproteins"/>
    <property type="match status" value="1"/>
</dbReference>
<dbReference type="RefSeq" id="WP_151882312.1">
    <property type="nucleotide sequence ID" value="NZ_WCTH01000006.1"/>
</dbReference>
<comment type="caution">
    <text evidence="2">The sequence shown here is derived from an EMBL/GenBank/DDBJ whole genome shotgun (WGS) entry which is preliminary data.</text>
</comment>
<accession>A0A6I0LTF3</accession>
<dbReference type="Proteomes" id="UP000487989">
    <property type="component" value="Unassembled WGS sequence"/>
</dbReference>
<evidence type="ECO:0000259" key="1">
    <source>
        <dbReference type="PROSITE" id="PS50902"/>
    </source>
</evidence>
<dbReference type="PANTHER" id="PTHR39201:SF1">
    <property type="entry name" value="FLAVODOXIN-LIKE DOMAIN-CONTAINING PROTEIN"/>
    <property type="match status" value="1"/>
</dbReference>
<name>A0A6I0LTF3_BACUN</name>
<protein>
    <submittedName>
        <fullName evidence="2">Flavodoxin</fullName>
    </submittedName>
</protein>
<gene>
    <name evidence="2" type="ORF">GAP48_03730</name>
</gene>
<evidence type="ECO:0000313" key="2">
    <source>
        <dbReference type="EMBL" id="KAB4257593.1"/>
    </source>
</evidence>
<organism evidence="2 3">
    <name type="scientific">Bacteroides uniformis</name>
    <dbReference type="NCBI Taxonomy" id="820"/>
    <lineage>
        <taxon>Bacteria</taxon>
        <taxon>Pseudomonadati</taxon>
        <taxon>Bacteroidota</taxon>
        <taxon>Bacteroidia</taxon>
        <taxon>Bacteroidales</taxon>
        <taxon>Bacteroidaceae</taxon>
        <taxon>Bacteroides</taxon>
    </lineage>
</organism>
<dbReference type="EMBL" id="WCTJ01000004">
    <property type="protein sequence ID" value="KAB4257593.1"/>
    <property type="molecule type" value="Genomic_DNA"/>
</dbReference>
<dbReference type="AlphaFoldDB" id="A0A6I0LTF3"/>
<sequence length="165" mass="18694">MKTLTVYFSFTAGNTKRIAEKVHAALGGDLIRLETVKPYPKNYAQAVSQGEDEVKRGYKPELKPLGVVLSNYDRIIIGTPTWWYRMSPAVLSFLSNNDFTGKTLIPFMTNAGWPGSVLKDMTALAEKHGAKVENGHEFRFSSDEKQYDRMETPEKELTEWIDSLK</sequence>
<dbReference type="PANTHER" id="PTHR39201">
    <property type="entry name" value="EXPORTED PROTEIN-RELATED"/>
    <property type="match status" value="1"/>
</dbReference>
<proteinExistence type="predicted"/>